<feature type="region of interest" description="Disordered" evidence="1">
    <location>
        <begin position="64"/>
        <end position="94"/>
    </location>
</feature>
<evidence type="ECO:0000313" key="3">
    <source>
        <dbReference type="Proteomes" id="UP000314294"/>
    </source>
</evidence>
<proteinExistence type="predicted"/>
<evidence type="ECO:0000256" key="1">
    <source>
        <dbReference type="SAM" id="MobiDB-lite"/>
    </source>
</evidence>
<keyword evidence="3" id="KW-1185">Reference proteome</keyword>
<feature type="region of interest" description="Disordered" evidence="1">
    <location>
        <begin position="196"/>
        <end position="217"/>
    </location>
</feature>
<name>A0A4Z2F2A7_9TELE</name>
<evidence type="ECO:0000313" key="2">
    <source>
        <dbReference type="EMBL" id="TNN35277.1"/>
    </source>
</evidence>
<dbReference type="AlphaFoldDB" id="A0A4Z2F2A7"/>
<gene>
    <name evidence="2" type="ORF">EYF80_054562</name>
</gene>
<feature type="compositionally biased region" description="Basic and acidic residues" evidence="1">
    <location>
        <begin position="65"/>
        <end position="93"/>
    </location>
</feature>
<comment type="caution">
    <text evidence="2">The sequence shown here is derived from an EMBL/GenBank/DDBJ whole genome shotgun (WGS) entry which is preliminary data.</text>
</comment>
<reference evidence="2 3" key="1">
    <citation type="submission" date="2019-03" db="EMBL/GenBank/DDBJ databases">
        <title>First draft genome of Liparis tanakae, snailfish: a comprehensive survey of snailfish specific genes.</title>
        <authorList>
            <person name="Kim W."/>
            <person name="Song I."/>
            <person name="Jeong J.-H."/>
            <person name="Kim D."/>
            <person name="Kim S."/>
            <person name="Ryu S."/>
            <person name="Song J.Y."/>
            <person name="Lee S.K."/>
        </authorList>
    </citation>
    <scope>NUCLEOTIDE SEQUENCE [LARGE SCALE GENOMIC DNA]</scope>
    <source>
        <tissue evidence="2">Muscle</tissue>
    </source>
</reference>
<protein>
    <submittedName>
        <fullName evidence="2">Uncharacterized protein</fullName>
    </submittedName>
</protein>
<sequence length="356" mass="39240">MVSYVRANKRRPQTGVGAGAPSLYPWLSAGVVQDGHGVGVGHRVTHQSRAEHPGQVVHVHLGVHTLRDPGRGTGERRSERHQLTDGRSAETRGSRNGSLQHRWIYVIILKKCSYGPCSYTRINNNGMQQSTVALRPEAGRWRWAGGGGQVEVRYLCRWSRRQASVSLLGAGSSPTACSRAAALLPSSWISVDDKKPWMTSPRRAPPRRRAAAPPLGADSPAACVKAACSRKVSSGSGRFLRKSFSAPATAWMSSTAWSGGTLFPRSSFSFSAFTTRSWPDTRPSTWARRLRNWLYMFTAGDAMVRLLETGGSSITTLVQVALHYHSSRQRKLLQQRRSIALTRSEVELQVLKPETW</sequence>
<accession>A0A4Z2F2A7</accession>
<dbReference type="Proteomes" id="UP000314294">
    <property type="component" value="Unassembled WGS sequence"/>
</dbReference>
<organism evidence="2 3">
    <name type="scientific">Liparis tanakae</name>
    <name type="common">Tanaka's snailfish</name>
    <dbReference type="NCBI Taxonomy" id="230148"/>
    <lineage>
        <taxon>Eukaryota</taxon>
        <taxon>Metazoa</taxon>
        <taxon>Chordata</taxon>
        <taxon>Craniata</taxon>
        <taxon>Vertebrata</taxon>
        <taxon>Euteleostomi</taxon>
        <taxon>Actinopterygii</taxon>
        <taxon>Neopterygii</taxon>
        <taxon>Teleostei</taxon>
        <taxon>Neoteleostei</taxon>
        <taxon>Acanthomorphata</taxon>
        <taxon>Eupercaria</taxon>
        <taxon>Perciformes</taxon>
        <taxon>Cottioidei</taxon>
        <taxon>Cottales</taxon>
        <taxon>Liparidae</taxon>
        <taxon>Liparis</taxon>
    </lineage>
</organism>
<dbReference type="EMBL" id="SRLO01001799">
    <property type="protein sequence ID" value="TNN35277.1"/>
    <property type="molecule type" value="Genomic_DNA"/>
</dbReference>